<gene>
    <name evidence="1" type="ORF">CLOBOL_00306</name>
</gene>
<protein>
    <recommendedName>
        <fullName evidence="3">Aminoglycoside adenylyltransferase</fullName>
    </recommendedName>
</protein>
<dbReference type="PaxDb" id="411902-CLOBOL_00306"/>
<sequence>MVNLMQWQETLYKMIMEKDEGIMIKKETVTKTDLLKVLDLMEASGIQYWLDGGWGVDVLVGKQTREHRDVDINFDARCTDVLLDTLVSRGYEIVTDWRPVRIELYHPELSYVDIHPFVINDDGTAKQADLEGGWYEFEADYFGSAVFEGRTIPCISAKGQKVFHTGYELREVDKHDIRNIDHLLAVQASSRDETGGDVCQAEK</sequence>
<dbReference type="AlphaFoldDB" id="A8RH40"/>
<dbReference type="EMBL" id="ABCC02000002">
    <property type="protein sequence ID" value="EDP19469.1"/>
    <property type="molecule type" value="Genomic_DNA"/>
</dbReference>
<dbReference type="Proteomes" id="UP000005396">
    <property type="component" value="Unassembled WGS sequence"/>
</dbReference>
<comment type="caution">
    <text evidence="1">The sequence shown here is derived from an EMBL/GenBank/DDBJ whole genome shotgun (WGS) entry which is preliminary data.</text>
</comment>
<reference evidence="1 2" key="1">
    <citation type="submission" date="2007-08" db="EMBL/GenBank/DDBJ databases">
        <authorList>
            <person name="Fulton L."/>
            <person name="Clifton S."/>
            <person name="Fulton B."/>
            <person name="Xu J."/>
            <person name="Minx P."/>
            <person name="Pepin K.H."/>
            <person name="Johnson M."/>
            <person name="Thiruvilangam P."/>
            <person name="Bhonagiri V."/>
            <person name="Nash W.E."/>
            <person name="Mardis E.R."/>
            <person name="Wilson R.K."/>
        </authorList>
    </citation>
    <scope>NUCLEOTIDE SEQUENCE [LARGE SCALE GENOMIC DNA]</scope>
    <source>
        <strain evidence="2">ATCC BAA-613 / DSM 15670 / CCUG 46953 / JCM 12243 / WAL 16351</strain>
    </source>
</reference>
<evidence type="ECO:0000313" key="2">
    <source>
        <dbReference type="Proteomes" id="UP000005396"/>
    </source>
</evidence>
<dbReference type="InterPro" id="IPR019646">
    <property type="entry name" value="Aminoglyc_AdlTrfase"/>
</dbReference>
<proteinExistence type="predicted"/>
<dbReference type="HOGENOM" id="CLU_112803_1_0_9"/>
<accession>A8RH40</accession>
<organism evidence="1 2">
    <name type="scientific">Enterocloster bolteae (strain ATCC BAA-613 / DSM 15670 / CCUG 46953 / JCM 12243 / WAL 16351)</name>
    <name type="common">Clostridium bolteae</name>
    <dbReference type="NCBI Taxonomy" id="411902"/>
    <lineage>
        <taxon>Bacteria</taxon>
        <taxon>Bacillati</taxon>
        <taxon>Bacillota</taxon>
        <taxon>Clostridia</taxon>
        <taxon>Lachnospirales</taxon>
        <taxon>Lachnospiraceae</taxon>
        <taxon>Enterocloster</taxon>
    </lineage>
</organism>
<dbReference type="Pfam" id="PF10706">
    <property type="entry name" value="Aminoglyc_resit"/>
    <property type="match status" value="1"/>
</dbReference>
<evidence type="ECO:0008006" key="3">
    <source>
        <dbReference type="Google" id="ProtNLM"/>
    </source>
</evidence>
<evidence type="ECO:0000313" key="1">
    <source>
        <dbReference type="EMBL" id="EDP19469.1"/>
    </source>
</evidence>
<reference evidence="1 2" key="2">
    <citation type="submission" date="2007-09" db="EMBL/GenBank/DDBJ databases">
        <title>Draft genome sequence of Clostridium bolteae (ATCC BAA-613).</title>
        <authorList>
            <person name="Sudarsanam P."/>
            <person name="Ley R."/>
            <person name="Guruge J."/>
            <person name="Turnbaugh P.J."/>
            <person name="Mahowald M."/>
            <person name="Liep D."/>
            <person name="Gordon J."/>
        </authorList>
    </citation>
    <scope>NUCLEOTIDE SEQUENCE [LARGE SCALE GENOMIC DNA]</scope>
    <source>
        <strain evidence="2">ATCC BAA-613 / DSM 15670 / CCUG 46953 / JCM 12243 / WAL 16351</strain>
    </source>
</reference>
<dbReference type="Gene3D" id="3.30.460.40">
    <property type="match status" value="1"/>
</dbReference>
<dbReference type="eggNOG" id="COG0617">
    <property type="taxonomic scope" value="Bacteria"/>
</dbReference>
<name>A8RH40_ENTBW</name>